<protein>
    <submittedName>
        <fullName evidence="2">Predicted acetyltransferase, GNAT family</fullName>
    </submittedName>
</protein>
<proteinExistence type="predicted"/>
<accession>A0A1G6NXH3</accession>
<gene>
    <name evidence="2" type="ORF">SAMN05421872_103408</name>
</gene>
<dbReference type="AlphaFoldDB" id="A0A1G6NXH3"/>
<dbReference type="Proteomes" id="UP000199034">
    <property type="component" value="Unassembled WGS sequence"/>
</dbReference>
<organism evidence="2 3">
    <name type="scientific">Nocardioides lianchengensis</name>
    <dbReference type="NCBI Taxonomy" id="1045774"/>
    <lineage>
        <taxon>Bacteria</taxon>
        <taxon>Bacillati</taxon>
        <taxon>Actinomycetota</taxon>
        <taxon>Actinomycetes</taxon>
        <taxon>Propionibacteriales</taxon>
        <taxon>Nocardioidaceae</taxon>
        <taxon>Nocardioides</taxon>
    </lineage>
</organism>
<evidence type="ECO:0000313" key="2">
    <source>
        <dbReference type="EMBL" id="SDC72448.1"/>
    </source>
</evidence>
<name>A0A1G6NXH3_9ACTN</name>
<dbReference type="InterPro" id="IPR013653">
    <property type="entry name" value="GCN5-like_dom"/>
</dbReference>
<dbReference type="SUPFAM" id="SSF55729">
    <property type="entry name" value="Acyl-CoA N-acyltransferases (Nat)"/>
    <property type="match status" value="1"/>
</dbReference>
<dbReference type="RefSeq" id="WP_090853294.1">
    <property type="nucleotide sequence ID" value="NZ_FMZM01000003.1"/>
</dbReference>
<dbReference type="EMBL" id="FMZM01000003">
    <property type="protein sequence ID" value="SDC72448.1"/>
    <property type="molecule type" value="Genomic_DNA"/>
</dbReference>
<dbReference type="GO" id="GO:0016747">
    <property type="term" value="F:acyltransferase activity, transferring groups other than amino-acyl groups"/>
    <property type="evidence" value="ECO:0007669"/>
    <property type="project" value="InterPro"/>
</dbReference>
<dbReference type="InterPro" id="IPR016181">
    <property type="entry name" value="Acyl_CoA_acyltransferase"/>
</dbReference>
<dbReference type="Pfam" id="PF08445">
    <property type="entry name" value="FR47"/>
    <property type="match status" value="1"/>
</dbReference>
<keyword evidence="3" id="KW-1185">Reference proteome</keyword>
<keyword evidence="2" id="KW-0808">Transferase</keyword>
<dbReference type="Gene3D" id="3.40.630.30">
    <property type="match status" value="1"/>
</dbReference>
<dbReference type="OrthoDB" id="3174529at2"/>
<evidence type="ECO:0000259" key="1">
    <source>
        <dbReference type="Pfam" id="PF08445"/>
    </source>
</evidence>
<feature type="domain" description="GCN5-related N-acetyltransferase Rv2170-like" evidence="1">
    <location>
        <begin position="230"/>
        <end position="283"/>
    </location>
</feature>
<evidence type="ECO:0000313" key="3">
    <source>
        <dbReference type="Proteomes" id="UP000199034"/>
    </source>
</evidence>
<sequence length="294" mass="31308">MTRLELTTDPSAFLALSGEHLAADPVLTTVVASVTARAVDEDARGVLPGAHPRWWVSVLGDDGRVVGVAMRTAPFAPFPAFLLPMPDEAAVALARELHARGEVLGGVNGALRPAQLLAEETARLGGGTVVVEERTRLWELGDLVAHDAPGRLRVAVETDVPLATAWWNDFGELAAEMAGRSSPHASETLTEGEMAPRVAAGQIWLWEDPDGTVVHLTHHNAPAYGVVRVGPVITPREHRRRGYASAAVAQVSARILAAGHRACLFTDQANPTSNKIYAEVGYRPVVDMANLVIS</sequence>
<reference evidence="2 3" key="1">
    <citation type="submission" date="2016-10" db="EMBL/GenBank/DDBJ databases">
        <authorList>
            <person name="de Groot N.N."/>
        </authorList>
    </citation>
    <scope>NUCLEOTIDE SEQUENCE [LARGE SCALE GENOMIC DNA]</scope>
    <source>
        <strain evidence="2 3">CGMCC 4.6858</strain>
    </source>
</reference>
<dbReference type="STRING" id="1045774.SAMN05421872_103408"/>